<dbReference type="Gene3D" id="3.40.50.1580">
    <property type="entry name" value="Nucleoside phosphorylase domain"/>
    <property type="match status" value="1"/>
</dbReference>
<proteinExistence type="predicted"/>
<dbReference type="PANTHER" id="PTHR46082:SF6">
    <property type="entry name" value="AAA+ ATPASE DOMAIN-CONTAINING PROTEIN-RELATED"/>
    <property type="match status" value="1"/>
</dbReference>
<evidence type="ECO:0000313" key="2">
    <source>
        <dbReference type="Proteomes" id="UP001307849"/>
    </source>
</evidence>
<accession>A0AAN8NNJ2</accession>
<keyword evidence="2" id="KW-1185">Reference proteome</keyword>
<evidence type="ECO:0000313" key="1">
    <source>
        <dbReference type="EMBL" id="KAK6513278.1"/>
    </source>
</evidence>
<dbReference type="InterPro" id="IPR053137">
    <property type="entry name" value="NLR-like"/>
</dbReference>
<gene>
    <name evidence="1" type="ORF">TWF506_009437</name>
</gene>
<dbReference type="GO" id="GO:0009116">
    <property type="term" value="P:nucleoside metabolic process"/>
    <property type="evidence" value="ECO:0007669"/>
    <property type="project" value="InterPro"/>
</dbReference>
<dbReference type="Proteomes" id="UP001307849">
    <property type="component" value="Unassembled WGS sequence"/>
</dbReference>
<comment type="caution">
    <text evidence="1">The sequence shown here is derived from an EMBL/GenBank/DDBJ whole genome shotgun (WGS) entry which is preliminary data.</text>
</comment>
<organism evidence="1 2">
    <name type="scientific">Arthrobotrys conoides</name>
    <dbReference type="NCBI Taxonomy" id="74498"/>
    <lineage>
        <taxon>Eukaryota</taxon>
        <taxon>Fungi</taxon>
        <taxon>Dikarya</taxon>
        <taxon>Ascomycota</taxon>
        <taxon>Pezizomycotina</taxon>
        <taxon>Orbiliomycetes</taxon>
        <taxon>Orbiliales</taxon>
        <taxon>Orbiliaceae</taxon>
        <taxon>Arthrobotrys</taxon>
    </lineage>
</organism>
<dbReference type="SUPFAM" id="SSF53167">
    <property type="entry name" value="Purine and uridine phosphorylases"/>
    <property type="match status" value="1"/>
</dbReference>
<dbReference type="InterPro" id="IPR035994">
    <property type="entry name" value="Nucleoside_phosphorylase_sf"/>
</dbReference>
<dbReference type="AlphaFoldDB" id="A0AAN8NNJ2"/>
<protein>
    <submittedName>
        <fullName evidence="1">Uncharacterized protein</fullName>
    </submittedName>
</protein>
<name>A0AAN8NNJ2_9PEZI</name>
<dbReference type="GO" id="GO:0003824">
    <property type="term" value="F:catalytic activity"/>
    <property type="evidence" value="ECO:0007669"/>
    <property type="project" value="InterPro"/>
</dbReference>
<sequence>MEAAGVWDYLPCILIKGVSDYADSHKNGRWQEYAAIAAAACAKAILEQWDRADRQHQQYQVKNQFINHNSKIVYQADQANNYGTQHITF</sequence>
<dbReference type="PANTHER" id="PTHR46082">
    <property type="entry name" value="ATP/GTP-BINDING PROTEIN-RELATED"/>
    <property type="match status" value="1"/>
</dbReference>
<reference evidence="1 2" key="1">
    <citation type="submission" date="2019-10" db="EMBL/GenBank/DDBJ databases">
        <authorList>
            <person name="Palmer J.M."/>
        </authorList>
    </citation>
    <scope>NUCLEOTIDE SEQUENCE [LARGE SCALE GENOMIC DNA]</scope>
    <source>
        <strain evidence="1 2">TWF506</strain>
    </source>
</reference>
<dbReference type="EMBL" id="JAVHJM010000006">
    <property type="protein sequence ID" value="KAK6513278.1"/>
    <property type="molecule type" value="Genomic_DNA"/>
</dbReference>